<dbReference type="InterPro" id="IPR025575">
    <property type="entry name" value="DpnD/PcfM_C"/>
</dbReference>
<evidence type="ECO:0000313" key="5">
    <source>
        <dbReference type="Proteomes" id="UP000045051"/>
    </source>
</evidence>
<name>A0A0B7IU17_9FLAO</name>
<keyword evidence="5" id="KW-1185">Reference proteome</keyword>
<dbReference type="STRING" id="1848903.CCAND38_460023"/>
<protein>
    <recommendedName>
        <fullName evidence="1">DpnD/PcfM-like C-terminal domain-containing protein</fullName>
    </recommendedName>
</protein>
<dbReference type="Proteomes" id="UP000038200">
    <property type="component" value="Unassembled WGS sequence"/>
</dbReference>
<sequence>MNIYKIEVKEILSRIVPVEAENEQEAVQKVEEMYKNEEIILDFDDFVTHEIIEYLE</sequence>
<accession>A0A0B7IU17</accession>
<dbReference type="Proteomes" id="UP000045051">
    <property type="component" value="Unassembled WGS sequence"/>
</dbReference>
<organism evidence="3 4">
    <name type="scientific">Capnocytophaga canis</name>
    <dbReference type="NCBI Taxonomy" id="1848903"/>
    <lineage>
        <taxon>Bacteria</taxon>
        <taxon>Pseudomonadati</taxon>
        <taxon>Bacteroidota</taxon>
        <taxon>Flavobacteriia</taxon>
        <taxon>Flavobacteriales</taxon>
        <taxon>Flavobacteriaceae</taxon>
        <taxon>Capnocytophaga</taxon>
    </lineage>
</organism>
<reference evidence="4 5" key="1">
    <citation type="submission" date="2015-01" db="EMBL/GenBank/DDBJ databases">
        <authorList>
            <person name="MANFREDI Pablo"/>
        </authorList>
    </citation>
    <scope>NUCLEOTIDE SEQUENCE [LARGE SCALE GENOMIC DNA]</scope>
    <source>
        <strain evidence="2 5">CcD38</strain>
        <strain evidence="3 4">CcD93</strain>
    </source>
</reference>
<dbReference type="EMBL" id="CDOL01000238">
    <property type="protein sequence ID" value="CEN53592.1"/>
    <property type="molecule type" value="Genomic_DNA"/>
</dbReference>
<dbReference type="EMBL" id="CDOI01000158">
    <property type="protein sequence ID" value="CEN47689.1"/>
    <property type="molecule type" value="Genomic_DNA"/>
</dbReference>
<proteinExistence type="predicted"/>
<dbReference type="OrthoDB" id="9813511at2"/>
<dbReference type="RefSeq" id="WP_082021468.1">
    <property type="nucleotide sequence ID" value="NZ_CDOI01000158.1"/>
</dbReference>
<evidence type="ECO:0000259" key="1">
    <source>
        <dbReference type="Pfam" id="PF14207"/>
    </source>
</evidence>
<gene>
    <name evidence="2" type="ORF">CCAND38_460023</name>
    <name evidence="3" type="ORF">CCAND93_490008</name>
</gene>
<dbReference type="AlphaFoldDB" id="A0A0B7IU17"/>
<dbReference type="GeneID" id="96780812"/>
<feature type="domain" description="DpnD/PcfM-like C-terminal" evidence="1">
    <location>
        <begin position="4"/>
        <end position="46"/>
    </location>
</feature>
<dbReference type="Pfam" id="PF14207">
    <property type="entry name" value="DpnD-PcfM"/>
    <property type="match status" value="1"/>
</dbReference>
<evidence type="ECO:0000313" key="3">
    <source>
        <dbReference type="EMBL" id="CEN53592.1"/>
    </source>
</evidence>
<evidence type="ECO:0000313" key="4">
    <source>
        <dbReference type="Proteomes" id="UP000038200"/>
    </source>
</evidence>
<evidence type="ECO:0000313" key="2">
    <source>
        <dbReference type="EMBL" id="CEN47689.1"/>
    </source>
</evidence>